<dbReference type="Proteomes" id="UP000053144">
    <property type="component" value="Chromosome 2"/>
</dbReference>
<dbReference type="SUPFAM" id="SSF52540">
    <property type="entry name" value="P-loop containing nucleoside triphosphate hydrolases"/>
    <property type="match status" value="1"/>
</dbReference>
<dbReference type="PANTHER" id="PTHR36766:SF40">
    <property type="entry name" value="DISEASE RESISTANCE PROTEIN RGA3"/>
    <property type="match status" value="1"/>
</dbReference>
<feature type="domain" description="Disease resistance N-terminal" evidence="8">
    <location>
        <begin position="11"/>
        <end position="89"/>
    </location>
</feature>
<evidence type="ECO:0000313" key="14">
    <source>
        <dbReference type="Proteomes" id="UP000743370"/>
    </source>
</evidence>
<evidence type="ECO:0000259" key="10">
    <source>
        <dbReference type="Pfam" id="PF25019"/>
    </source>
</evidence>
<evidence type="ECO:0000256" key="2">
    <source>
        <dbReference type="ARBA" id="ARBA00022737"/>
    </source>
</evidence>
<dbReference type="PROSITE" id="PS51450">
    <property type="entry name" value="LRR"/>
    <property type="match status" value="1"/>
</dbReference>
<dbReference type="PRINTS" id="PR00364">
    <property type="entry name" value="DISEASERSIST"/>
</dbReference>
<dbReference type="KEGG" id="var:108324324"/>
<feature type="domain" description="Disease resistance protein winged helix" evidence="9">
    <location>
        <begin position="439"/>
        <end position="506"/>
    </location>
</feature>
<dbReference type="Gene3D" id="1.10.10.10">
    <property type="entry name" value="Winged helix-like DNA-binding domain superfamily/Winged helix DNA-binding domain"/>
    <property type="match status" value="1"/>
</dbReference>
<dbReference type="InterPro" id="IPR041118">
    <property type="entry name" value="Rx_N"/>
</dbReference>
<evidence type="ECO:0000259" key="8">
    <source>
        <dbReference type="Pfam" id="PF18052"/>
    </source>
</evidence>
<dbReference type="Gramene" id="KOM36459">
    <property type="protein sequence ID" value="KOM36459"/>
    <property type="gene ID" value="LR48_Vigan02g260900"/>
</dbReference>
<reference evidence="12" key="2">
    <citation type="submission" date="2015-02" db="EMBL/GenBank/DDBJ databases">
        <authorList>
            <person name="Chooi Y.-H."/>
        </authorList>
    </citation>
    <scope>NUCLEOTIDE SEQUENCE</scope>
    <source>
        <tissue evidence="12">Seedling</tissue>
    </source>
</reference>
<evidence type="ECO:0000259" key="9">
    <source>
        <dbReference type="Pfam" id="PF23559"/>
    </source>
</evidence>
<evidence type="ECO:0000313" key="12">
    <source>
        <dbReference type="EMBL" id="KOM36459.1"/>
    </source>
</evidence>
<dbReference type="Proteomes" id="UP000743370">
    <property type="component" value="Unassembled WGS sequence"/>
</dbReference>
<dbReference type="Pfam" id="PF23559">
    <property type="entry name" value="WHD_DRP"/>
    <property type="match status" value="1"/>
</dbReference>
<dbReference type="FunFam" id="1.10.8.430:FF:000003">
    <property type="entry name" value="Probable disease resistance protein At5g66910"/>
    <property type="match status" value="1"/>
</dbReference>
<keyword evidence="5" id="KW-0067">ATP-binding</keyword>
<evidence type="ECO:0000256" key="3">
    <source>
        <dbReference type="ARBA" id="ARBA00022741"/>
    </source>
</evidence>
<dbReference type="InterPro" id="IPR032675">
    <property type="entry name" value="LRR_dom_sf"/>
</dbReference>
<dbReference type="SUPFAM" id="SSF52058">
    <property type="entry name" value="L domain-like"/>
    <property type="match status" value="2"/>
</dbReference>
<evidence type="ECO:0000313" key="11">
    <source>
        <dbReference type="EMBL" id="KAG2396571.1"/>
    </source>
</evidence>
<dbReference type="InterPro" id="IPR058922">
    <property type="entry name" value="WHD_DRP"/>
</dbReference>
<feature type="compositionally biased region" description="Low complexity" evidence="6">
    <location>
        <begin position="160"/>
        <end position="173"/>
    </location>
</feature>
<dbReference type="EMBL" id="CM003372">
    <property type="protein sequence ID" value="KOM36459.1"/>
    <property type="molecule type" value="Genomic_DNA"/>
</dbReference>
<dbReference type="GO" id="GO:0005524">
    <property type="term" value="F:ATP binding"/>
    <property type="evidence" value="ECO:0007669"/>
    <property type="project" value="UniProtKB-KW"/>
</dbReference>
<keyword evidence="4" id="KW-0611">Plant defense</keyword>
<keyword evidence="2" id="KW-0677">Repeat</keyword>
<name>A0A0L9U241_PHAAN</name>
<gene>
    <name evidence="11" type="ORF">HKW66_Vig0228460</name>
    <name evidence="12" type="ORF">LR48_Vigan02g260900</name>
</gene>
<feature type="domain" description="R13L1/DRL21-like LRR repeat region" evidence="10">
    <location>
        <begin position="690"/>
        <end position="816"/>
    </location>
</feature>
<dbReference type="PANTHER" id="PTHR36766">
    <property type="entry name" value="PLANT BROAD-SPECTRUM MILDEW RESISTANCE PROTEIN RPW8"/>
    <property type="match status" value="1"/>
</dbReference>
<reference evidence="11 14" key="3">
    <citation type="submission" date="2020-05" db="EMBL/GenBank/DDBJ databases">
        <title>Vigna angularis (adzuki bean) Var. LongXiaoDou No. 4 denovo assembly.</title>
        <authorList>
            <person name="Xiang H."/>
        </authorList>
    </citation>
    <scope>NUCLEOTIDE SEQUENCE [LARGE SCALE GENOMIC DNA]</scope>
    <source>
        <tissue evidence="11">Leaf</tissue>
    </source>
</reference>
<dbReference type="Pfam" id="PF25019">
    <property type="entry name" value="LRR_R13L1-DRL21"/>
    <property type="match status" value="1"/>
</dbReference>
<feature type="domain" description="NB-ARC" evidence="7">
    <location>
        <begin position="187"/>
        <end position="358"/>
    </location>
</feature>
<dbReference type="Gene3D" id="1.20.5.4130">
    <property type="match status" value="1"/>
</dbReference>
<dbReference type="InterPro" id="IPR056789">
    <property type="entry name" value="LRR_R13L1-DRL21"/>
</dbReference>
<evidence type="ECO:0000256" key="4">
    <source>
        <dbReference type="ARBA" id="ARBA00022821"/>
    </source>
</evidence>
<protein>
    <submittedName>
        <fullName evidence="11">Putative disease resistance RPP13-like protein</fullName>
    </submittedName>
</protein>
<dbReference type="AlphaFoldDB" id="A0A0L9U241"/>
<sequence length="1186" mass="135893">MAAELVGGALLSAFLQVAFDRLASPQVLHFFRGRKLDQKLLKRLKRKLRSIDALADDADIQQFINKRVKAWLADVIDALFEAEDLLDEIYEFSLREVEDEYQRTSNKVWNLNLSLSSVSFFIDENEIETRMEQVLDDLDELVNEGSRIGLKEASGVGVDSGSNSKVSQKSSSTSLLSERDDIYGRDDDKDIIFNWLAPDSDDGDKLLILSIMGMGGLGKTTLAQHVYHDQRIEGKFDIKAWVCVSDDFDVFKVTRTILEAITRSTDDSRNLEMVQGRLKEILSGNRFLLVLDDVWNESWSKWEQVQKALDSGAHGSRILVTTRSKKVALSMRSKEHHLKELQEDYCWQLFANHAFQNDTQANTAFKEIGKQIVEKCRGLPLALKTMGSLLHNKSSISEWENVLKSEIWELEDSDVIPALALSYNHFPSHLKRCYAYCALFPKDYEFDKNCLIQLWIAENFVQFHHHKSPEDIGEQYFDDLLSRSFFQQSNRYKTCFVMHDLLNDLAKYVCEDICFRLGVDKTKGIPKTTRHFTFATNHVEYFDGFGSIHDVERLHTFMPTDWSWHCKMSIDDLFSKFKFLRVLSVSNCSNLTKVPDSVGDLKHLRSLDLSNTHIERLPESTCSLYNLQILKLNNCPLLKELPSNLHKLTNLRRLEFMDTELLKVPEHLEKLKNLQVFMSSFDVGSKEFSIQQLGQLDHHGRLSIGELQNIENPSDAKAADLKNKTHLRELKLKWNRDQVPVDALKERDVNVMENLQPSKYLEKLSISHYDGTKFPTWFGDYSLLNVVSLSLFQCKQCKCLPSLGHLPFLKDLTISGLDGVVCIDADFYGSSSCSFPSLETLKFSHMKGWEKWDCEAMRGAFPRLHHLAIDYCPKLKERLPVQILHFETVYIRHCKQLLGYDGMVKMNGKEVTIFRVHHNMEVWFVEWIGKMISHDSVEDLKVYSCPNMSILMNQQYNFLVSLTVHDSCDSLTTFPIDFFPTLRSLYLLSCCNLQTILQVHAHNHLQDLAIIDCPQFESFPERVHILLPCLEFLSIRDCPRFESFSDGCLPSNIKRMYLTNSSKLVASLKGSFGDNPSLETLFIIGKLEAESFPDEGFLPLSLTSLGIYDCQHLKKLDYKGLCHVPSLKELLLVNCPSLQCLPDEGLPKSISYLTISGNCPLLKQRCKYPGGQDWGKIAHVQNLSIL</sequence>
<dbReference type="InterPro" id="IPR042197">
    <property type="entry name" value="Apaf_helical"/>
</dbReference>
<proteinExistence type="predicted"/>
<evidence type="ECO:0000256" key="1">
    <source>
        <dbReference type="ARBA" id="ARBA00022614"/>
    </source>
</evidence>
<dbReference type="FunFam" id="3.40.50.300:FF:001091">
    <property type="entry name" value="Probable disease resistance protein At1g61300"/>
    <property type="match status" value="1"/>
</dbReference>
<dbReference type="Gene3D" id="3.80.10.10">
    <property type="entry name" value="Ribonuclease Inhibitor"/>
    <property type="match status" value="2"/>
</dbReference>
<accession>A0A0L9U241</accession>
<dbReference type="InterPro" id="IPR036388">
    <property type="entry name" value="WH-like_DNA-bd_sf"/>
</dbReference>
<reference evidence="13" key="1">
    <citation type="journal article" date="2015" name="Proc. Natl. Acad. Sci. U.S.A.">
        <title>Genome sequencing of adzuki bean (Vigna angularis) provides insight into high starch and low fat accumulation and domestication.</title>
        <authorList>
            <person name="Yang K."/>
            <person name="Tian Z."/>
            <person name="Chen C."/>
            <person name="Luo L."/>
            <person name="Zhao B."/>
            <person name="Wang Z."/>
            <person name="Yu L."/>
            <person name="Li Y."/>
            <person name="Sun Y."/>
            <person name="Li W."/>
            <person name="Chen Y."/>
            <person name="Li Y."/>
            <person name="Zhang Y."/>
            <person name="Ai D."/>
            <person name="Zhao J."/>
            <person name="Shang C."/>
            <person name="Ma Y."/>
            <person name="Wu B."/>
            <person name="Wang M."/>
            <person name="Gao L."/>
            <person name="Sun D."/>
            <person name="Zhang P."/>
            <person name="Guo F."/>
            <person name="Wang W."/>
            <person name="Li Y."/>
            <person name="Wang J."/>
            <person name="Varshney R.K."/>
            <person name="Wang J."/>
            <person name="Ling H.Q."/>
            <person name="Wan P."/>
        </authorList>
    </citation>
    <scope>NUCLEOTIDE SEQUENCE</scope>
    <source>
        <strain evidence="13">cv. Jingnong 6</strain>
    </source>
</reference>
<dbReference type="InterPro" id="IPR002182">
    <property type="entry name" value="NB-ARC"/>
</dbReference>
<dbReference type="GO" id="GO:0006952">
    <property type="term" value="P:defense response"/>
    <property type="evidence" value="ECO:0007669"/>
    <property type="project" value="UniProtKB-KW"/>
</dbReference>
<dbReference type="OrthoDB" id="1733640at2759"/>
<dbReference type="GO" id="GO:0051707">
    <property type="term" value="P:response to other organism"/>
    <property type="evidence" value="ECO:0007669"/>
    <property type="project" value="UniProtKB-ARBA"/>
</dbReference>
<keyword evidence="3" id="KW-0547">Nucleotide-binding</keyword>
<dbReference type="InterPro" id="IPR027417">
    <property type="entry name" value="P-loop_NTPase"/>
</dbReference>
<dbReference type="Gene3D" id="1.10.8.430">
    <property type="entry name" value="Helical domain of apoptotic protease-activating factors"/>
    <property type="match status" value="1"/>
</dbReference>
<evidence type="ECO:0000313" key="13">
    <source>
        <dbReference type="Proteomes" id="UP000053144"/>
    </source>
</evidence>
<dbReference type="FunFam" id="1.10.10.10:FF:000322">
    <property type="entry name" value="Probable disease resistance protein At1g63360"/>
    <property type="match status" value="1"/>
</dbReference>
<evidence type="ECO:0000256" key="5">
    <source>
        <dbReference type="ARBA" id="ARBA00022840"/>
    </source>
</evidence>
<dbReference type="Pfam" id="PF00931">
    <property type="entry name" value="NB-ARC"/>
    <property type="match status" value="1"/>
</dbReference>
<organism evidence="12 13">
    <name type="scientific">Phaseolus angularis</name>
    <name type="common">Azuki bean</name>
    <name type="synonym">Vigna angularis</name>
    <dbReference type="NCBI Taxonomy" id="3914"/>
    <lineage>
        <taxon>Eukaryota</taxon>
        <taxon>Viridiplantae</taxon>
        <taxon>Streptophyta</taxon>
        <taxon>Embryophyta</taxon>
        <taxon>Tracheophyta</taxon>
        <taxon>Spermatophyta</taxon>
        <taxon>Magnoliopsida</taxon>
        <taxon>eudicotyledons</taxon>
        <taxon>Gunneridae</taxon>
        <taxon>Pentapetalae</taxon>
        <taxon>rosids</taxon>
        <taxon>fabids</taxon>
        <taxon>Fabales</taxon>
        <taxon>Fabaceae</taxon>
        <taxon>Papilionoideae</taxon>
        <taxon>50 kb inversion clade</taxon>
        <taxon>NPAAA clade</taxon>
        <taxon>indigoferoid/millettioid clade</taxon>
        <taxon>Phaseoleae</taxon>
        <taxon>Vigna</taxon>
    </lineage>
</organism>
<dbReference type="EMBL" id="JABFOF010000005">
    <property type="protein sequence ID" value="KAG2396571.1"/>
    <property type="molecule type" value="Genomic_DNA"/>
</dbReference>
<evidence type="ECO:0000256" key="6">
    <source>
        <dbReference type="SAM" id="MobiDB-lite"/>
    </source>
</evidence>
<dbReference type="InterPro" id="IPR001611">
    <property type="entry name" value="Leu-rich_rpt"/>
</dbReference>
<feature type="region of interest" description="Disordered" evidence="6">
    <location>
        <begin position="153"/>
        <end position="173"/>
    </location>
</feature>
<dbReference type="OMA" id="QLWIAEN"/>
<evidence type="ECO:0000259" key="7">
    <source>
        <dbReference type="Pfam" id="PF00931"/>
    </source>
</evidence>
<dbReference type="Gene3D" id="3.40.50.300">
    <property type="entry name" value="P-loop containing nucleotide triphosphate hydrolases"/>
    <property type="match status" value="1"/>
</dbReference>
<dbReference type="Pfam" id="PF18052">
    <property type="entry name" value="Rx_N"/>
    <property type="match status" value="1"/>
</dbReference>
<keyword evidence="1" id="KW-0433">Leucine-rich repeat</keyword>
<dbReference type="GO" id="GO:0043531">
    <property type="term" value="F:ADP binding"/>
    <property type="evidence" value="ECO:0007669"/>
    <property type="project" value="InterPro"/>
</dbReference>